<evidence type="ECO:0000313" key="2">
    <source>
        <dbReference type="RefSeq" id="XP_025073985.1"/>
    </source>
</evidence>
<proteinExistence type="predicted"/>
<dbReference type="Proteomes" id="UP000504615">
    <property type="component" value="Unplaced"/>
</dbReference>
<dbReference type="OrthoDB" id="7612145at2759"/>
<dbReference type="RefSeq" id="XP_025073985.1">
    <property type="nucleotide sequence ID" value="XM_025218200.1"/>
</dbReference>
<name>A0A8N1S597_9HYME</name>
<accession>A0A8N1S597</accession>
<protein>
    <submittedName>
        <fullName evidence="2">Uncharacterized protein LOC112552597</fullName>
    </submittedName>
</protein>
<organism evidence="1 2">
    <name type="scientific">Pogonomyrmex barbatus</name>
    <name type="common">red harvester ant</name>
    <dbReference type="NCBI Taxonomy" id="144034"/>
    <lineage>
        <taxon>Eukaryota</taxon>
        <taxon>Metazoa</taxon>
        <taxon>Ecdysozoa</taxon>
        <taxon>Arthropoda</taxon>
        <taxon>Hexapoda</taxon>
        <taxon>Insecta</taxon>
        <taxon>Pterygota</taxon>
        <taxon>Neoptera</taxon>
        <taxon>Endopterygota</taxon>
        <taxon>Hymenoptera</taxon>
        <taxon>Apocrita</taxon>
        <taxon>Aculeata</taxon>
        <taxon>Formicoidea</taxon>
        <taxon>Formicidae</taxon>
        <taxon>Myrmicinae</taxon>
        <taxon>Pogonomyrmex</taxon>
    </lineage>
</organism>
<keyword evidence="1" id="KW-1185">Reference proteome</keyword>
<dbReference type="PANTHER" id="PTHR31511:SF12">
    <property type="entry name" value="RHO TERMINATION FACTOR N-TERMINAL DOMAIN-CONTAINING PROTEIN"/>
    <property type="match status" value="1"/>
</dbReference>
<evidence type="ECO:0000313" key="1">
    <source>
        <dbReference type="Proteomes" id="UP000504615"/>
    </source>
</evidence>
<dbReference type="AlphaFoldDB" id="A0A8N1S597"/>
<sequence length="187" mass="22036">MEKHANILYMQSPCDDNAGHFAYIKDLSRLVSSQINKKEHKKYFCDRCLHYFSSSEKLQSNTTDCEKKQCAIRLPSEDDKWLEFKNHTNKERLPFVIYTDLECVLWRTEPAEKEDASYTYQQHEIFSIGYYVRSLYDDVLSVYRFRCGEDCVAFVRQLEDLAHQVKILLFGECPYKNVVERTVGGIS</sequence>
<dbReference type="PANTHER" id="PTHR31511">
    <property type="entry name" value="PROTEIN CBG23764"/>
    <property type="match status" value="1"/>
</dbReference>
<gene>
    <name evidence="2" type="primary">LOC112552597</name>
</gene>
<dbReference type="GeneID" id="112552597"/>
<reference evidence="2" key="1">
    <citation type="submission" date="2025-08" db="UniProtKB">
        <authorList>
            <consortium name="RefSeq"/>
        </authorList>
    </citation>
    <scope>IDENTIFICATION</scope>
</reference>